<reference evidence="4 5" key="1">
    <citation type="submission" date="2016-10" db="EMBL/GenBank/DDBJ databases">
        <title>The whole genome sequencing and assembly of Bacillus simplex DSM 1321 strain.</title>
        <authorList>
            <person name="Park M.-K."/>
            <person name="Lee Y.-J."/>
            <person name="Yi H."/>
            <person name="Bahn Y.-S."/>
            <person name="Kim J.F."/>
            <person name="Lee D.-W."/>
        </authorList>
    </citation>
    <scope>NUCLEOTIDE SEQUENCE [LARGE SCALE GENOMIC DNA]</scope>
    <source>
        <strain evidence="4 5">DSM 1321</strain>
    </source>
</reference>
<feature type="domain" description="Transcriptional repressor PaaX-like C-terminal" evidence="2">
    <location>
        <begin position="173"/>
        <end position="265"/>
    </location>
</feature>
<organism evidence="4 5">
    <name type="scientific">Peribacillus simplex NBRC 15720 = DSM 1321</name>
    <dbReference type="NCBI Taxonomy" id="1349754"/>
    <lineage>
        <taxon>Bacteria</taxon>
        <taxon>Bacillati</taxon>
        <taxon>Bacillota</taxon>
        <taxon>Bacilli</taxon>
        <taxon>Bacillales</taxon>
        <taxon>Bacillaceae</taxon>
        <taxon>Peribacillus</taxon>
    </lineage>
</organism>
<feature type="domain" description="Transcriptional repressor PaaX-like N-terminal" evidence="1">
    <location>
        <begin position="3"/>
        <end position="71"/>
    </location>
</feature>
<dbReference type="Proteomes" id="UP000214618">
    <property type="component" value="Chromosome"/>
</dbReference>
<dbReference type="Pfam" id="PF07848">
    <property type="entry name" value="PaaX"/>
    <property type="match status" value="1"/>
</dbReference>
<dbReference type="InterPro" id="IPR048846">
    <property type="entry name" value="PaaX-like_central"/>
</dbReference>
<feature type="domain" description="Transcriptional repressor PaaX-like central Cas2-like" evidence="3">
    <location>
        <begin position="88"/>
        <end position="168"/>
    </location>
</feature>
<dbReference type="InterPro" id="IPR011965">
    <property type="entry name" value="PaaX_trns_reg"/>
</dbReference>
<evidence type="ECO:0000259" key="2">
    <source>
        <dbReference type="Pfam" id="PF08223"/>
    </source>
</evidence>
<gene>
    <name evidence="4" type="ORF">BS1321_02795</name>
</gene>
<accession>A0A223ECK7</accession>
<dbReference type="Gene3D" id="3.30.70.2650">
    <property type="match status" value="1"/>
</dbReference>
<dbReference type="OrthoDB" id="2270427at2"/>
<evidence type="ECO:0000259" key="1">
    <source>
        <dbReference type="Pfam" id="PF07848"/>
    </source>
</evidence>
<evidence type="ECO:0000313" key="4">
    <source>
        <dbReference type="EMBL" id="ASS92984.1"/>
    </source>
</evidence>
<dbReference type="Gene3D" id="1.10.10.10">
    <property type="entry name" value="Winged helix-like DNA-binding domain superfamily/Winged helix DNA-binding domain"/>
    <property type="match status" value="1"/>
</dbReference>
<dbReference type="PANTHER" id="PTHR30319:SF1">
    <property type="entry name" value="TRANSCRIPTIONAL REPRESSOR PAAX"/>
    <property type="match status" value="1"/>
</dbReference>
<dbReference type="InterPro" id="IPR036390">
    <property type="entry name" value="WH_DNA-bd_sf"/>
</dbReference>
<evidence type="ECO:0000259" key="3">
    <source>
        <dbReference type="Pfam" id="PF20803"/>
    </source>
</evidence>
<sequence length="293" mass="34595">MKPRSLLYTLFGDFVQFYGGEVWMGTLIKMMGHFGVSESSVRGAILRLVQQDLITGRKIGNKSYYSLTQKGKRNMDDGVKRVYTIRNNHWDGLWRVVTYSIPEEKRVLRNQVRKELSWTGFGLLSNSIWVSPNPLEKQVLTLMDTYDLKDYLIIFSSSQVITHSNEEILRACWNLNEINKNYLTFIQQYETKLQDMQQAVWDDSISNEECFYERTRLVHEYRKFLFLDPGFPLDLLPEDWHGIKARELFWNIHQLTSVKAVKYFESIMEYPPDKAGFVNREKAINPFSEIYHD</sequence>
<dbReference type="RefSeq" id="WP_063234666.1">
    <property type="nucleotide sequence ID" value="NZ_BCVO01000016.1"/>
</dbReference>
<evidence type="ECO:0000313" key="5">
    <source>
        <dbReference type="Proteomes" id="UP000214618"/>
    </source>
</evidence>
<dbReference type="GeneID" id="56471650"/>
<dbReference type="AlphaFoldDB" id="A0A223ECK7"/>
<protein>
    <submittedName>
        <fullName evidence="4">Phenylacetic acid degradation operon negative regulatory protein PaaX</fullName>
    </submittedName>
</protein>
<dbReference type="Gene3D" id="1.20.58.1460">
    <property type="match status" value="1"/>
</dbReference>
<name>A0A223ECK7_9BACI</name>
<dbReference type="PANTHER" id="PTHR30319">
    <property type="entry name" value="PHENYLACETIC ACID REGULATOR-RELATED TRANSCRIPTIONAL REPRESSOR"/>
    <property type="match status" value="1"/>
</dbReference>
<dbReference type="InterPro" id="IPR036388">
    <property type="entry name" value="WH-like_DNA-bd_sf"/>
</dbReference>
<dbReference type="Pfam" id="PF08223">
    <property type="entry name" value="PaaX_C"/>
    <property type="match status" value="1"/>
</dbReference>
<dbReference type="GO" id="GO:0006351">
    <property type="term" value="P:DNA-templated transcription"/>
    <property type="evidence" value="ECO:0007669"/>
    <property type="project" value="InterPro"/>
</dbReference>
<dbReference type="Pfam" id="PF20803">
    <property type="entry name" value="PaaX_M"/>
    <property type="match status" value="1"/>
</dbReference>
<dbReference type="EMBL" id="CP017704">
    <property type="protein sequence ID" value="ASS92984.1"/>
    <property type="molecule type" value="Genomic_DNA"/>
</dbReference>
<dbReference type="PIRSF" id="PIRSF020623">
    <property type="entry name" value="PaaX"/>
    <property type="match status" value="1"/>
</dbReference>
<dbReference type="SUPFAM" id="SSF46785">
    <property type="entry name" value="Winged helix' DNA-binding domain"/>
    <property type="match status" value="1"/>
</dbReference>
<dbReference type="InterPro" id="IPR012906">
    <property type="entry name" value="PaaX-like_N"/>
</dbReference>
<dbReference type="InterPro" id="IPR013225">
    <property type="entry name" value="PaaX_C"/>
</dbReference>
<proteinExistence type="predicted"/>